<accession>A0A5A7SAU4</accession>
<feature type="signal peptide" evidence="1">
    <location>
        <begin position="1"/>
        <end position="24"/>
    </location>
</feature>
<gene>
    <name evidence="2" type="ORF">FOY51_19020</name>
</gene>
<proteinExistence type="predicted"/>
<dbReference type="RefSeq" id="WP_149431845.1">
    <property type="nucleotide sequence ID" value="NZ_VLNY01000010.1"/>
</dbReference>
<evidence type="ECO:0008006" key="4">
    <source>
        <dbReference type="Google" id="ProtNLM"/>
    </source>
</evidence>
<protein>
    <recommendedName>
        <fullName evidence="4">DUF3558 domain-containing protein</fullName>
    </recommendedName>
</protein>
<evidence type="ECO:0000313" key="2">
    <source>
        <dbReference type="EMBL" id="KAA0021341.1"/>
    </source>
</evidence>
<comment type="caution">
    <text evidence="2">The sequence shown here is derived from an EMBL/GenBank/DDBJ whole genome shotgun (WGS) entry which is preliminary data.</text>
</comment>
<evidence type="ECO:0000313" key="3">
    <source>
        <dbReference type="Proteomes" id="UP000322244"/>
    </source>
</evidence>
<dbReference type="PROSITE" id="PS51257">
    <property type="entry name" value="PROKAR_LIPOPROTEIN"/>
    <property type="match status" value="1"/>
</dbReference>
<dbReference type="AlphaFoldDB" id="A0A5A7SAU4"/>
<organism evidence="2 3">
    <name type="scientific">Antrihabitans cavernicola</name>
    <dbReference type="NCBI Taxonomy" id="2495913"/>
    <lineage>
        <taxon>Bacteria</taxon>
        <taxon>Bacillati</taxon>
        <taxon>Actinomycetota</taxon>
        <taxon>Actinomycetes</taxon>
        <taxon>Mycobacteriales</taxon>
        <taxon>Nocardiaceae</taxon>
        <taxon>Antrihabitans</taxon>
    </lineage>
</organism>
<feature type="chain" id="PRO_5038424133" description="DUF3558 domain-containing protein" evidence="1">
    <location>
        <begin position="25"/>
        <end position="203"/>
    </location>
</feature>
<name>A0A5A7SAU4_9NOCA</name>
<sequence length="203" mass="20573">MALGNRISQGVAAAIVIAAFPLLAACGGSSTDGNAQSAADSIASGSDMGLDFTTPNGASSAAANVDVCSLLHEDDAYAVADKSGLAGGKAAGATYKLTSTKVDYDPSIQQYSPKSGCRFSFDATGSDGDTNFVGAVVIETSPASDFDLYAGNGKPIAGLGDEAVDSAGVTYVKVGDVMFQSGEDSFTNDFVTDLYRKMVPNMK</sequence>
<dbReference type="EMBL" id="VLNY01000010">
    <property type="protein sequence ID" value="KAA0021341.1"/>
    <property type="molecule type" value="Genomic_DNA"/>
</dbReference>
<dbReference type="OrthoDB" id="9852523at2"/>
<evidence type="ECO:0000256" key="1">
    <source>
        <dbReference type="SAM" id="SignalP"/>
    </source>
</evidence>
<keyword evidence="3" id="KW-1185">Reference proteome</keyword>
<dbReference type="Proteomes" id="UP000322244">
    <property type="component" value="Unassembled WGS sequence"/>
</dbReference>
<reference evidence="2 3" key="1">
    <citation type="submission" date="2019-07" db="EMBL/GenBank/DDBJ databases">
        <title>Rhodococcus cavernicolus sp. nov., isolated from a cave.</title>
        <authorList>
            <person name="Lee S.D."/>
        </authorList>
    </citation>
    <scope>NUCLEOTIDE SEQUENCE [LARGE SCALE GENOMIC DNA]</scope>
    <source>
        <strain evidence="2 3">C1-24</strain>
    </source>
</reference>
<keyword evidence="1" id="KW-0732">Signal</keyword>